<dbReference type="EMBL" id="LRGB01000531">
    <property type="protein sequence ID" value="KZS18278.1"/>
    <property type="molecule type" value="Genomic_DNA"/>
</dbReference>
<accession>A0A162NUQ8</accession>
<name>A0A162NUQ8_9CRUS</name>
<evidence type="ECO:0000313" key="3">
    <source>
        <dbReference type="Proteomes" id="UP000076858"/>
    </source>
</evidence>
<dbReference type="Proteomes" id="UP000076858">
    <property type="component" value="Unassembled WGS sequence"/>
</dbReference>
<keyword evidence="1" id="KW-0732">Signal</keyword>
<gene>
    <name evidence="2" type="ORF">APZ42_015566</name>
</gene>
<keyword evidence="3" id="KW-1185">Reference proteome</keyword>
<reference evidence="2 3" key="1">
    <citation type="submission" date="2016-03" db="EMBL/GenBank/DDBJ databases">
        <title>EvidentialGene: Evidence-directed Construction of Genes on Genomes.</title>
        <authorList>
            <person name="Gilbert D.G."/>
            <person name="Choi J.-H."/>
            <person name="Mockaitis K."/>
            <person name="Colbourne J."/>
            <person name="Pfrender M."/>
        </authorList>
    </citation>
    <scope>NUCLEOTIDE SEQUENCE [LARGE SCALE GENOMIC DNA]</scope>
    <source>
        <strain evidence="2 3">Xinb3</strain>
        <tissue evidence="2">Complete organism</tissue>
    </source>
</reference>
<proteinExistence type="predicted"/>
<evidence type="ECO:0000313" key="2">
    <source>
        <dbReference type="EMBL" id="KZS18278.1"/>
    </source>
</evidence>
<organism evidence="2 3">
    <name type="scientific">Daphnia magna</name>
    <dbReference type="NCBI Taxonomy" id="35525"/>
    <lineage>
        <taxon>Eukaryota</taxon>
        <taxon>Metazoa</taxon>
        <taxon>Ecdysozoa</taxon>
        <taxon>Arthropoda</taxon>
        <taxon>Crustacea</taxon>
        <taxon>Branchiopoda</taxon>
        <taxon>Diplostraca</taxon>
        <taxon>Cladocera</taxon>
        <taxon>Anomopoda</taxon>
        <taxon>Daphniidae</taxon>
        <taxon>Daphnia</taxon>
    </lineage>
</organism>
<evidence type="ECO:0000256" key="1">
    <source>
        <dbReference type="SAM" id="SignalP"/>
    </source>
</evidence>
<protein>
    <submittedName>
        <fullName evidence="2">Uncharacterized protein</fullName>
    </submittedName>
</protein>
<dbReference type="AlphaFoldDB" id="A0A162NUQ8"/>
<comment type="caution">
    <text evidence="2">The sequence shown here is derived from an EMBL/GenBank/DDBJ whole genome shotgun (WGS) entry which is preliminary data.</text>
</comment>
<sequence length="73" mass="8452">MAFRNNLAWLLVLSVALLLVAGVLTNPIDTIEGDESDLNQDWNPVNFNDEREERKWWKKVFKHGKNFVSGFFG</sequence>
<feature type="chain" id="PRO_5007838385" evidence="1">
    <location>
        <begin position="26"/>
        <end position="73"/>
    </location>
</feature>
<feature type="signal peptide" evidence="1">
    <location>
        <begin position="1"/>
        <end position="25"/>
    </location>
</feature>